<keyword evidence="15" id="KW-0234">DNA repair</keyword>
<dbReference type="GO" id="GO:0070192">
    <property type="term" value="P:chromosome organization involved in meiotic cell cycle"/>
    <property type="evidence" value="ECO:0007669"/>
    <property type="project" value="TreeGrafter"/>
</dbReference>
<feature type="binding site" evidence="19">
    <location>
        <position position="681"/>
    </location>
    <ligand>
        <name>Zn(2+)</name>
        <dbReference type="ChEBI" id="CHEBI:29105"/>
    </ligand>
</feature>
<dbReference type="GO" id="GO:0000781">
    <property type="term" value="C:chromosome, telomeric region"/>
    <property type="evidence" value="ECO:0007669"/>
    <property type="project" value="UniProtKB-SubCell"/>
</dbReference>
<dbReference type="GO" id="GO:0043047">
    <property type="term" value="F:single-stranded telomeric DNA binding"/>
    <property type="evidence" value="ECO:0007669"/>
    <property type="project" value="TreeGrafter"/>
</dbReference>
<evidence type="ECO:0000256" key="1">
    <source>
        <dbReference type="ARBA" id="ARBA00001947"/>
    </source>
</evidence>
<keyword evidence="8" id="KW-0227">DNA damage</keyword>
<keyword evidence="14 20" id="KW-0175">Coiled coil</keyword>
<evidence type="ECO:0000256" key="7">
    <source>
        <dbReference type="ARBA" id="ARBA00022741"/>
    </source>
</evidence>
<dbReference type="GO" id="GO:0000722">
    <property type="term" value="P:telomere maintenance via recombination"/>
    <property type="evidence" value="ECO:0007669"/>
    <property type="project" value="TreeGrafter"/>
</dbReference>
<dbReference type="GO" id="GO:0000794">
    <property type="term" value="C:condensed nuclear chromosome"/>
    <property type="evidence" value="ECO:0007669"/>
    <property type="project" value="TreeGrafter"/>
</dbReference>
<dbReference type="Pfam" id="PF13476">
    <property type="entry name" value="AAA_23"/>
    <property type="match status" value="1"/>
</dbReference>
<evidence type="ECO:0000256" key="20">
    <source>
        <dbReference type="SAM" id="Coils"/>
    </source>
</evidence>
<evidence type="ECO:0000256" key="12">
    <source>
        <dbReference type="ARBA" id="ARBA00022842"/>
    </source>
</evidence>
<feature type="coiled-coil region" evidence="20">
    <location>
        <begin position="846"/>
        <end position="1070"/>
    </location>
</feature>
<dbReference type="GO" id="GO:0007004">
    <property type="term" value="P:telomere maintenance via telomerase"/>
    <property type="evidence" value="ECO:0007669"/>
    <property type="project" value="TreeGrafter"/>
</dbReference>
<feature type="coiled-coil region" evidence="20">
    <location>
        <begin position="467"/>
        <end position="662"/>
    </location>
</feature>
<evidence type="ECO:0000256" key="13">
    <source>
        <dbReference type="ARBA" id="ARBA00022895"/>
    </source>
</evidence>
<dbReference type="GO" id="GO:0016887">
    <property type="term" value="F:ATP hydrolysis activity"/>
    <property type="evidence" value="ECO:0007669"/>
    <property type="project" value="InterPro"/>
</dbReference>
<dbReference type="InterPro" id="IPR004584">
    <property type="entry name" value="Rad50_eukaryotes"/>
</dbReference>
<keyword evidence="23" id="KW-1185">Reference proteome</keyword>
<dbReference type="SUPFAM" id="SSF52540">
    <property type="entry name" value="P-loop containing nucleoside triphosphate hydrolases"/>
    <property type="match status" value="1"/>
</dbReference>
<feature type="binding site" evidence="19">
    <location>
        <position position="684"/>
    </location>
    <ligand>
        <name>Zn(2+)</name>
        <dbReference type="ChEBI" id="CHEBI:29105"/>
    </ligand>
</feature>
<evidence type="ECO:0000313" key="23">
    <source>
        <dbReference type="Proteomes" id="UP000587697"/>
    </source>
</evidence>
<feature type="non-terminal residue" evidence="22">
    <location>
        <position position="1"/>
    </location>
</feature>
<keyword evidence="9" id="KW-0378">Hydrolase</keyword>
<evidence type="ECO:0000256" key="2">
    <source>
        <dbReference type="ARBA" id="ARBA00004123"/>
    </source>
</evidence>
<evidence type="ECO:0000256" key="16">
    <source>
        <dbReference type="ARBA" id="ARBA00023242"/>
    </source>
</evidence>
<evidence type="ECO:0000256" key="19">
    <source>
        <dbReference type="PROSITE-ProRule" id="PRU00471"/>
    </source>
</evidence>
<feature type="coiled-coil region" evidence="20">
    <location>
        <begin position="203"/>
        <end position="233"/>
    </location>
</feature>
<accession>A0A7L2MI30</accession>
<dbReference type="SUPFAM" id="SSF75712">
    <property type="entry name" value="Rad50 coiled-coil Zn hook"/>
    <property type="match status" value="1"/>
</dbReference>
<keyword evidence="13" id="KW-0779">Telomere</keyword>
<organism evidence="22 23">
    <name type="scientific">Rhadina sibilatrix</name>
    <dbReference type="NCBI Taxonomy" id="2585818"/>
    <lineage>
        <taxon>Eukaryota</taxon>
        <taxon>Metazoa</taxon>
        <taxon>Chordata</taxon>
        <taxon>Craniata</taxon>
        <taxon>Vertebrata</taxon>
        <taxon>Euteleostomi</taxon>
        <taxon>Archelosauria</taxon>
        <taxon>Archosauria</taxon>
        <taxon>Dinosauria</taxon>
        <taxon>Saurischia</taxon>
        <taxon>Theropoda</taxon>
        <taxon>Coelurosauria</taxon>
        <taxon>Aves</taxon>
        <taxon>Neognathae</taxon>
        <taxon>Neoaves</taxon>
        <taxon>Telluraves</taxon>
        <taxon>Australaves</taxon>
        <taxon>Passeriformes</taxon>
        <taxon>Sylvioidea</taxon>
        <taxon>Phylloscopidae</taxon>
        <taxon>Rhadina</taxon>
    </lineage>
</organism>
<comment type="caution">
    <text evidence="22">The sequence shown here is derived from an EMBL/GenBank/DDBJ whole genome shotgun (WGS) entry which is preliminary data.</text>
</comment>
<keyword evidence="6 19" id="KW-0479">Metal-binding</keyword>
<dbReference type="InterPro" id="IPR013134">
    <property type="entry name" value="Zn_hook_RAD50"/>
</dbReference>
<feature type="domain" description="Zinc-hook" evidence="21">
    <location>
        <begin position="635"/>
        <end position="734"/>
    </location>
</feature>
<dbReference type="GO" id="GO:0051880">
    <property type="term" value="F:G-quadruplex DNA binding"/>
    <property type="evidence" value="ECO:0007669"/>
    <property type="project" value="TreeGrafter"/>
</dbReference>
<evidence type="ECO:0000259" key="21">
    <source>
        <dbReference type="PROSITE" id="PS51131"/>
    </source>
</evidence>
<dbReference type="InterPro" id="IPR038729">
    <property type="entry name" value="Rad50/SbcC_AAA"/>
</dbReference>
<comment type="subcellular location">
    <subcellularLocation>
        <location evidence="3">Chromosome</location>
        <location evidence="3">Telomere</location>
    </subcellularLocation>
    <subcellularLocation>
        <location evidence="2">Nucleus</location>
    </subcellularLocation>
</comment>
<dbReference type="Pfam" id="PF13558">
    <property type="entry name" value="SbcC_Walker_B"/>
    <property type="match status" value="1"/>
</dbReference>
<evidence type="ECO:0000313" key="22">
    <source>
        <dbReference type="EMBL" id="NXR59637.1"/>
    </source>
</evidence>
<dbReference type="Gene3D" id="3.40.50.300">
    <property type="entry name" value="P-loop containing nucleotide triphosphate hydrolases"/>
    <property type="match status" value="2"/>
</dbReference>
<evidence type="ECO:0000256" key="18">
    <source>
        <dbReference type="ARBA" id="ARBA00049360"/>
    </source>
</evidence>
<gene>
    <name evidence="22" type="primary">Rad50</name>
    <name evidence="22" type="ORF">RHASIB_R10503</name>
</gene>
<keyword evidence="17" id="KW-0469">Meiosis</keyword>
<dbReference type="PROSITE" id="PS51131">
    <property type="entry name" value="ZN_HOOK"/>
    <property type="match status" value="1"/>
</dbReference>
<reference evidence="22 23" key="1">
    <citation type="submission" date="2019-09" db="EMBL/GenBank/DDBJ databases">
        <title>Bird 10,000 Genomes (B10K) Project - Family phase.</title>
        <authorList>
            <person name="Zhang G."/>
        </authorList>
    </citation>
    <scope>NUCLEOTIDE SEQUENCE [LARGE SCALE GENOMIC DNA]</scope>
    <source>
        <strain evidence="22">B10K-DU-002-26</strain>
        <tissue evidence="22">Muscle</tissue>
    </source>
</reference>
<keyword evidence="10 19" id="KW-0862">Zinc</keyword>
<evidence type="ECO:0000256" key="3">
    <source>
        <dbReference type="ARBA" id="ARBA00004574"/>
    </source>
</evidence>
<dbReference type="EMBL" id="VWYO01005225">
    <property type="protein sequence ID" value="NXR59637.1"/>
    <property type="molecule type" value="Genomic_DNA"/>
</dbReference>
<dbReference type="PANTHER" id="PTHR18867">
    <property type="entry name" value="RAD50"/>
    <property type="match status" value="1"/>
</dbReference>
<dbReference type="FunFam" id="3.40.50.300:FF:001065">
    <property type="entry name" value="DNA repair protein RAD50 isoform X1"/>
    <property type="match status" value="1"/>
</dbReference>
<evidence type="ECO:0000256" key="14">
    <source>
        <dbReference type="ARBA" id="ARBA00023054"/>
    </source>
</evidence>
<feature type="coiled-coil region" evidence="20">
    <location>
        <begin position="712"/>
        <end position="815"/>
    </location>
</feature>
<keyword evidence="5" id="KW-0158">Chromosome</keyword>
<proteinExistence type="inferred from homology"/>
<dbReference type="InterPro" id="IPR027417">
    <property type="entry name" value="P-loop_NTPase"/>
</dbReference>
<dbReference type="GO" id="GO:0005524">
    <property type="term" value="F:ATP binding"/>
    <property type="evidence" value="ECO:0007669"/>
    <property type="project" value="UniProtKB-KW"/>
</dbReference>
<dbReference type="Proteomes" id="UP000587697">
    <property type="component" value="Unassembled WGS sequence"/>
</dbReference>
<evidence type="ECO:0000256" key="10">
    <source>
        <dbReference type="ARBA" id="ARBA00022833"/>
    </source>
</evidence>
<evidence type="ECO:0000256" key="8">
    <source>
        <dbReference type="ARBA" id="ARBA00022763"/>
    </source>
</evidence>
<comment type="catalytic activity">
    <reaction evidence="18">
        <text>ATP + H2O = ADP + phosphate + H(+)</text>
        <dbReference type="Rhea" id="RHEA:13065"/>
        <dbReference type="ChEBI" id="CHEBI:15377"/>
        <dbReference type="ChEBI" id="CHEBI:15378"/>
        <dbReference type="ChEBI" id="CHEBI:30616"/>
        <dbReference type="ChEBI" id="CHEBI:43474"/>
        <dbReference type="ChEBI" id="CHEBI:456216"/>
    </reaction>
</comment>
<dbReference type="GO" id="GO:0003691">
    <property type="term" value="F:double-stranded telomeric DNA binding"/>
    <property type="evidence" value="ECO:0007669"/>
    <property type="project" value="TreeGrafter"/>
</dbReference>
<dbReference type="NCBIfam" id="TIGR00606">
    <property type="entry name" value="rad50"/>
    <property type="match status" value="1"/>
</dbReference>
<evidence type="ECO:0000256" key="17">
    <source>
        <dbReference type="ARBA" id="ARBA00023254"/>
    </source>
</evidence>
<keyword evidence="12" id="KW-0460">Magnesium</keyword>
<keyword evidence="7" id="KW-0547">Nucleotide-binding</keyword>
<dbReference type="PANTHER" id="PTHR18867:SF12">
    <property type="entry name" value="DNA REPAIR PROTEIN RAD50"/>
    <property type="match status" value="1"/>
</dbReference>
<comment type="cofactor">
    <cofactor evidence="1">
        <name>Zn(2+)</name>
        <dbReference type="ChEBI" id="CHEBI:29105"/>
    </cofactor>
</comment>
<feature type="coiled-coil region" evidence="20">
    <location>
        <begin position="265"/>
        <end position="349"/>
    </location>
</feature>
<evidence type="ECO:0000256" key="9">
    <source>
        <dbReference type="ARBA" id="ARBA00022801"/>
    </source>
</evidence>
<evidence type="ECO:0000256" key="11">
    <source>
        <dbReference type="ARBA" id="ARBA00022840"/>
    </source>
</evidence>
<protein>
    <submittedName>
        <fullName evidence="22">RAD50 protein</fullName>
    </submittedName>
</protein>
<dbReference type="GO" id="GO:0006302">
    <property type="term" value="P:double-strand break repair"/>
    <property type="evidence" value="ECO:0007669"/>
    <property type="project" value="InterPro"/>
</dbReference>
<keyword evidence="11" id="KW-0067">ATP-binding</keyword>
<name>A0A7L2MI30_9PASS</name>
<evidence type="ECO:0000256" key="5">
    <source>
        <dbReference type="ARBA" id="ARBA00022454"/>
    </source>
</evidence>
<dbReference type="GO" id="GO:0030870">
    <property type="term" value="C:Mre11 complex"/>
    <property type="evidence" value="ECO:0007669"/>
    <property type="project" value="InterPro"/>
</dbReference>
<sequence>MSRIEKMSILGVRSFGVEDKDKQIITFFNPLTILVGPNGAGKTTIIECLKYICTGDFPPGTKGKTFVHDPKVANETDVRAQIRLQFRDVNGELVAVQRSMVCTQKGKTPEFKTLESVITRTKHGEKVSLSSKCAEIDREMISALGVSKSVLNNVIFCHQEESNWPLSEGKALKQKFDEIFSATRYIKALEALRQVRLKQSLKVKECQTELKYLKQNKEKAQEIQDHLSNREAQLAASKENVISIENQLEPLKSSLAVVEQNLTKVMRLDNDVKALESRKRQMEKDNQDLQQKMEKVFQGTDEQLRDRYQNHQRIMKEKEKRLLDCKRDLERATKECQRFNSEKSELLVEQGRLQLQADRHQEHIVTRDSLIQALAAQLELDGFEQAPFTERHVASFRRLVKDRQERDAEAANRMMREFAQKEAMKQKQIDEIRDKKTGLERTIDLKSDIQDKKQAELKNVKCELQQLEGFSDRITELDEEIGKMEHELEKAERNSNVEILEQEVQTLQNEKINLDKALRRLDQEMEQLNLHTTTITQMEMLKKDKAEKEDQIRRVKSRHSEELTSLLGYFPSKKQLEDWLHGKNKKINQTRDTLANLNKQLASVEYDKSHASSELQKKEAQLSDHEAKLFDVCGSQDFDSDLNKLQDEIEKSSKQRAVLAGATAVYSQFVTQLTEENQSCCPVCQRVFQTEAELQDVISDLQSKLRLAPDKLKSTESELKKKEKKRDEMMSLKPLRQTVVELQEKEIPDLRNKIQNANRDLTGLKGKVEEQESLLQTALSEEEGAKACLQDITLMERYQTDIRDVERKIAQQEAKLLGVDLSRTMLQVSQEKQEKKHLWDTVTGRIELKQKLKQDQQSQIQQLKSAVNELKAEKLQIVSSMQRRRQLEEQTVELTTEVQSLCREIKEAKEQVLPLDAKLDKLQQEKEELVDKRTASDKETQEKMNAINEKVKDINKYVKEIENYIQQGKEDYKKQKESELDEVNSRLAACEKQKEKISKEMEVTRQDVDTQKIQERWLEDNLTLRKRNEELKEVQDNIKQLMKEMGEMKVLQMKNEQKHLEEKIESLKRNHHVALGRQRGFEEEIVRFRKELREPQFKDAEEKYRDMMIVMRTTELVNKDLDLYYKALDKAIMTFHSMKMEEINKIIRDLWRSIYRGQDIEYIEIRSDADENVSAADKRRNYNYRVVMVKGDTALDMRGRCSAGQKVLASLIIRLALAETFCLNCGILALDEPTTNLDRENIESLAHALVEIIKSRLHQRNFQLLVITHDEDFVELLGRSEYVETFYRIKKNIDQCSEIMKCSVSSLGSYDH</sequence>
<comment type="similarity">
    <text evidence="4">Belongs to the SMC family. RAD50 subfamily.</text>
</comment>
<evidence type="ECO:0000256" key="4">
    <source>
        <dbReference type="ARBA" id="ARBA00009439"/>
    </source>
</evidence>
<keyword evidence="16" id="KW-0539">Nucleus</keyword>
<evidence type="ECO:0000256" key="6">
    <source>
        <dbReference type="ARBA" id="ARBA00022723"/>
    </source>
</evidence>
<evidence type="ECO:0000256" key="15">
    <source>
        <dbReference type="ARBA" id="ARBA00023204"/>
    </source>
</evidence>
<dbReference type="FunFam" id="3.40.50.300:FF:001037">
    <property type="entry name" value="DNA repair protein RAD50"/>
    <property type="match status" value="1"/>
</dbReference>
<feature type="non-terminal residue" evidence="22">
    <location>
        <position position="1312"/>
    </location>
</feature>
<dbReference type="Pfam" id="PF04423">
    <property type="entry name" value="Rad50_zn_hook"/>
    <property type="match status" value="1"/>
</dbReference>
<dbReference type="GO" id="GO:0046872">
    <property type="term" value="F:metal ion binding"/>
    <property type="evidence" value="ECO:0007669"/>
    <property type="project" value="UniProtKB-UniRule"/>
</dbReference>